<dbReference type="EMBL" id="JAULSY010000010">
    <property type="protein sequence ID" value="KAK0672910.1"/>
    <property type="molecule type" value="Genomic_DNA"/>
</dbReference>
<dbReference type="Proteomes" id="UP001174997">
    <property type="component" value="Unassembled WGS sequence"/>
</dbReference>
<protein>
    <submittedName>
        <fullName evidence="1">Uncharacterized protein</fullName>
    </submittedName>
</protein>
<evidence type="ECO:0000313" key="1">
    <source>
        <dbReference type="EMBL" id="KAK0672910.1"/>
    </source>
</evidence>
<accession>A0AA39ZLA8</accession>
<evidence type="ECO:0000313" key="2">
    <source>
        <dbReference type="Proteomes" id="UP001174997"/>
    </source>
</evidence>
<proteinExistence type="predicted"/>
<comment type="caution">
    <text evidence="1">The sequence shown here is derived from an EMBL/GenBank/DDBJ whole genome shotgun (WGS) entry which is preliminary data.</text>
</comment>
<dbReference type="AlphaFoldDB" id="A0AA39ZLA8"/>
<name>A0AA39ZLA8_9PEZI</name>
<organism evidence="1 2">
    <name type="scientific">Cercophora samala</name>
    <dbReference type="NCBI Taxonomy" id="330535"/>
    <lineage>
        <taxon>Eukaryota</taxon>
        <taxon>Fungi</taxon>
        <taxon>Dikarya</taxon>
        <taxon>Ascomycota</taxon>
        <taxon>Pezizomycotina</taxon>
        <taxon>Sordariomycetes</taxon>
        <taxon>Sordariomycetidae</taxon>
        <taxon>Sordariales</taxon>
        <taxon>Lasiosphaeriaceae</taxon>
        <taxon>Cercophora</taxon>
    </lineage>
</organism>
<gene>
    <name evidence="1" type="ORF">QBC41DRAFT_313064</name>
</gene>
<reference evidence="1" key="1">
    <citation type="submission" date="2023-06" db="EMBL/GenBank/DDBJ databases">
        <title>Genome-scale phylogeny and comparative genomics of the fungal order Sordariales.</title>
        <authorList>
            <consortium name="Lawrence Berkeley National Laboratory"/>
            <person name="Hensen N."/>
            <person name="Bonometti L."/>
            <person name="Westerberg I."/>
            <person name="Brannstrom I.O."/>
            <person name="Guillou S."/>
            <person name="Cros-Aarteil S."/>
            <person name="Calhoun S."/>
            <person name="Haridas S."/>
            <person name="Kuo A."/>
            <person name="Mondo S."/>
            <person name="Pangilinan J."/>
            <person name="Riley R."/>
            <person name="Labutti K."/>
            <person name="Andreopoulos B."/>
            <person name="Lipzen A."/>
            <person name="Chen C."/>
            <person name="Yanf M."/>
            <person name="Daum C."/>
            <person name="Ng V."/>
            <person name="Clum A."/>
            <person name="Steindorff A."/>
            <person name="Ohm R."/>
            <person name="Martin F."/>
            <person name="Silar P."/>
            <person name="Natvig D."/>
            <person name="Lalanne C."/>
            <person name="Gautier V."/>
            <person name="Ament-Velasquez S.L."/>
            <person name="Kruys A."/>
            <person name="Hutchinson M.I."/>
            <person name="Powell A.J."/>
            <person name="Barry K."/>
            <person name="Miller A.N."/>
            <person name="Grigoriev I.V."/>
            <person name="Debuchy R."/>
            <person name="Gladieux P."/>
            <person name="Thoren M.H."/>
            <person name="Johannesson H."/>
        </authorList>
    </citation>
    <scope>NUCLEOTIDE SEQUENCE</scope>
    <source>
        <strain evidence="1">CBS 307.81</strain>
    </source>
</reference>
<sequence>MQVRMLFSPFQPNESCLGKISISLRRILLPCAANCCRRRVCVAFFVAVAFPRKEGCSASEHHPSPIVPYRKQFGPFPNPELQARLLPPQRHVLGSLVIPPESNEPLPPHLELLSVGGPAGLGHKRHPDPGPFLRVFPHPGPAFETLTGPNRSSELSGLPWHSTISSPPWSWDELIRSTGALEIPPGYGFHKQQPECWSIVDREQPPGGFPRSSGIGPWKMLPRRCV</sequence>
<keyword evidence="2" id="KW-1185">Reference proteome</keyword>